<evidence type="ECO:0000313" key="3">
    <source>
        <dbReference type="Proteomes" id="UP000199650"/>
    </source>
</evidence>
<dbReference type="PANTHER" id="PTHR42695">
    <property type="entry name" value="GLUTAMINE AMIDOTRANSFERASE YLR126C-RELATED"/>
    <property type="match status" value="1"/>
</dbReference>
<dbReference type="PANTHER" id="PTHR42695:SF5">
    <property type="entry name" value="GLUTAMINE AMIDOTRANSFERASE YLR126C-RELATED"/>
    <property type="match status" value="1"/>
</dbReference>
<evidence type="ECO:0000313" key="2">
    <source>
        <dbReference type="EMBL" id="SEW22985.1"/>
    </source>
</evidence>
<dbReference type="InterPro" id="IPR017926">
    <property type="entry name" value="GATASE"/>
</dbReference>
<dbReference type="CDD" id="cd01741">
    <property type="entry name" value="GATase1_1"/>
    <property type="match status" value="1"/>
</dbReference>
<keyword evidence="2" id="KW-0315">Glutamine amidotransferase</keyword>
<name>A0A1I0Q7W9_9RHOB</name>
<protein>
    <submittedName>
        <fullName evidence="2">GMP synthase-Glutamine amidotransferase</fullName>
    </submittedName>
</protein>
<dbReference type="EMBL" id="FOJB01000001">
    <property type="protein sequence ID" value="SEW22985.1"/>
    <property type="molecule type" value="Genomic_DNA"/>
</dbReference>
<accession>A0A1I0Q7W9</accession>
<gene>
    <name evidence="2" type="ORF">SAMN05444851_2312</name>
</gene>
<dbReference type="RefSeq" id="WP_091430725.1">
    <property type="nucleotide sequence ID" value="NZ_FOJB01000001.1"/>
</dbReference>
<keyword evidence="2" id="KW-0808">Transferase</keyword>
<dbReference type="SUPFAM" id="SSF52317">
    <property type="entry name" value="Class I glutamine amidotransferase-like"/>
    <property type="match status" value="1"/>
</dbReference>
<keyword evidence="3" id="KW-1185">Reference proteome</keyword>
<evidence type="ECO:0000259" key="1">
    <source>
        <dbReference type="Pfam" id="PF00117"/>
    </source>
</evidence>
<proteinExistence type="predicted"/>
<dbReference type="InterPro" id="IPR029062">
    <property type="entry name" value="Class_I_gatase-like"/>
</dbReference>
<sequence>MRIAILMANTDESEFSRLHPRDGEKWHALLAPKRPDWTFTVYSVKDGKFPKNESIHDGWIVTGSPASVHDDAPWIARLLDLITRIEASKKPLFGACFGHQAIALALGGEVSQNPEGWVIGSVEIEATARPPWMEARRFWQYGAHIEQVSKLPDGAEVILRHDGCAVGGFVIGDHVFTTQNHPEMTHEFIAALIEELAPNKPADVIEKARASLPMSADNGLFSDCIIRFFEHDRAP</sequence>
<dbReference type="GO" id="GO:0016740">
    <property type="term" value="F:transferase activity"/>
    <property type="evidence" value="ECO:0007669"/>
    <property type="project" value="UniProtKB-KW"/>
</dbReference>
<dbReference type="Pfam" id="PF00117">
    <property type="entry name" value="GATase"/>
    <property type="match status" value="1"/>
</dbReference>
<dbReference type="InterPro" id="IPR044992">
    <property type="entry name" value="ChyE-like"/>
</dbReference>
<dbReference type="GO" id="GO:0005829">
    <property type="term" value="C:cytosol"/>
    <property type="evidence" value="ECO:0007669"/>
    <property type="project" value="TreeGrafter"/>
</dbReference>
<reference evidence="2 3" key="1">
    <citation type="submission" date="2016-10" db="EMBL/GenBank/DDBJ databases">
        <authorList>
            <person name="de Groot N.N."/>
        </authorList>
    </citation>
    <scope>NUCLEOTIDE SEQUENCE [LARGE SCALE GENOMIC DNA]</scope>
    <source>
        <strain evidence="2 3">DSM 29439</strain>
    </source>
</reference>
<dbReference type="STRING" id="1173584.SAMN05444851_2312"/>
<dbReference type="Gene3D" id="3.40.50.880">
    <property type="match status" value="1"/>
</dbReference>
<organism evidence="2 3">
    <name type="scientific">Aliiroseovarius sediminilitoris</name>
    <dbReference type="NCBI Taxonomy" id="1173584"/>
    <lineage>
        <taxon>Bacteria</taxon>
        <taxon>Pseudomonadati</taxon>
        <taxon>Pseudomonadota</taxon>
        <taxon>Alphaproteobacteria</taxon>
        <taxon>Rhodobacterales</taxon>
        <taxon>Paracoccaceae</taxon>
        <taxon>Aliiroseovarius</taxon>
    </lineage>
</organism>
<dbReference type="PROSITE" id="PS51273">
    <property type="entry name" value="GATASE_TYPE_1"/>
    <property type="match status" value="1"/>
</dbReference>
<dbReference type="Proteomes" id="UP000199650">
    <property type="component" value="Unassembled WGS sequence"/>
</dbReference>
<dbReference type="OrthoDB" id="7365442at2"/>
<feature type="domain" description="Glutamine amidotransferase" evidence="1">
    <location>
        <begin position="55"/>
        <end position="187"/>
    </location>
</feature>
<dbReference type="AlphaFoldDB" id="A0A1I0Q7W9"/>